<protein>
    <recommendedName>
        <fullName evidence="4">Putative hemin transport system permease protein HrtB</fullName>
    </recommendedName>
</protein>
<keyword evidence="7 11" id="KW-0812">Transmembrane</keyword>
<gene>
    <name evidence="13" type="ORF">QUW44_03570</name>
</gene>
<evidence type="ECO:0000256" key="6">
    <source>
        <dbReference type="ARBA" id="ARBA00022475"/>
    </source>
</evidence>
<evidence type="ECO:0000256" key="8">
    <source>
        <dbReference type="ARBA" id="ARBA00022989"/>
    </source>
</evidence>
<feature type="transmembrane region" description="Helical" evidence="11">
    <location>
        <begin position="238"/>
        <end position="260"/>
    </location>
</feature>
<keyword evidence="5" id="KW-0813">Transport</keyword>
<evidence type="ECO:0000313" key="14">
    <source>
        <dbReference type="Proteomes" id="UP001529343"/>
    </source>
</evidence>
<evidence type="ECO:0000256" key="3">
    <source>
        <dbReference type="ARBA" id="ARBA00011131"/>
    </source>
</evidence>
<dbReference type="InterPro" id="IPR003838">
    <property type="entry name" value="ABC3_permease_C"/>
</dbReference>
<dbReference type="PANTHER" id="PTHR43738">
    <property type="entry name" value="ABC TRANSPORTER, MEMBRANE PROTEIN"/>
    <property type="match status" value="1"/>
</dbReference>
<evidence type="ECO:0000256" key="11">
    <source>
        <dbReference type="SAM" id="Phobius"/>
    </source>
</evidence>
<evidence type="ECO:0000256" key="1">
    <source>
        <dbReference type="ARBA" id="ARBA00004651"/>
    </source>
</evidence>
<feature type="transmembrane region" description="Helical" evidence="11">
    <location>
        <begin position="318"/>
        <end position="343"/>
    </location>
</feature>
<feature type="transmembrane region" description="Helical" evidence="11">
    <location>
        <begin position="15"/>
        <end position="39"/>
    </location>
</feature>
<evidence type="ECO:0000313" key="13">
    <source>
        <dbReference type="EMBL" id="MDM8266254.1"/>
    </source>
</evidence>
<feature type="domain" description="ABC3 transporter permease C-terminal" evidence="12">
    <location>
        <begin position="240"/>
        <end position="351"/>
    </location>
</feature>
<comment type="subunit">
    <text evidence="3">The complex is composed of two ATP-binding proteins (HrtA), two transmembrane proteins (HrtB) and a solute-binding protein.</text>
</comment>
<evidence type="ECO:0000259" key="12">
    <source>
        <dbReference type="Pfam" id="PF02687"/>
    </source>
</evidence>
<reference evidence="14" key="1">
    <citation type="submission" date="2023-06" db="EMBL/GenBank/DDBJ databases">
        <title>Identification and characterization of horizontal gene transfer across gut microbiota members of farm animals based on homology search.</title>
        <authorList>
            <person name="Zeman M."/>
            <person name="Kubasova T."/>
            <person name="Jahodarova E."/>
            <person name="Nykrynova M."/>
            <person name="Rychlik I."/>
        </authorList>
    </citation>
    <scope>NUCLEOTIDE SEQUENCE [LARGE SCALE GENOMIC DNA]</scope>
    <source>
        <strain evidence="14">161_Gplus</strain>
    </source>
</reference>
<feature type="transmembrane region" description="Helical" evidence="11">
    <location>
        <begin position="281"/>
        <end position="306"/>
    </location>
</feature>
<evidence type="ECO:0000256" key="9">
    <source>
        <dbReference type="ARBA" id="ARBA00023136"/>
    </source>
</evidence>
<comment type="subcellular location">
    <subcellularLocation>
        <location evidence="1">Cell membrane</location>
        <topology evidence="1">Multi-pass membrane protein</topology>
    </subcellularLocation>
</comment>
<keyword evidence="6" id="KW-1003">Cell membrane</keyword>
<evidence type="ECO:0000256" key="5">
    <source>
        <dbReference type="ARBA" id="ARBA00022448"/>
    </source>
</evidence>
<dbReference type="PANTHER" id="PTHR43738:SF1">
    <property type="entry name" value="HEMIN TRANSPORT SYSTEM PERMEASE PROTEIN HRTB-RELATED"/>
    <property type="match status" value="1"/>
</dbReference>
<evidence type="ECO:0000256" key="7">
    <source>
        <dbReference type="ARBA" id="ARBA00022692"/>
    </source>
</evidence>
<dbReference type="RefSeq" id="WP_289585935.1">
    <property type="nucleotide sequence ID" value="NZ_JAUDDW010000009.1"/>
</dbReference>
<dbReference type="Pfam" id="PF02687">
    <property type="entry name" value="FtsX"/>
    <property type="match status" value="1"/>
</dbReference>
<keyword evidence="8 11" id="KW-1133">Transmembrane helix</keyword>
<evidence type="ECO:0000256" key="2">
    <source>
        <dbReference type="ARBA" id="ARBA00008697"/>
    </source>
</evidence>
<keyword evidence="9 11" id="KW-0472">Membrane</keyword>
<sequence>MFLALKEIKHSKFRYALITIMIMMISYLVFILMGMMLGLANENKAAINSWGTQTVFLNKNANGSLSAAMITKDQLPTNGLSDHEALVGQVPVVITRAGKHQQLKENAQVIGLDRQQFIAKHKIKLTAGHQAKGAHQIVVDEGLRTKGYHIGDQVRLNSSQQKYEIVGFAKNAKLNVTPVIYTTLANWQQLKGVNDQVVASGIVADRVEPAKHFNQLSRYSVTGFIQKLPGYTAQNNTFTFMIAFLMVISLVIIAVFLYILTMQKISNYAVLRAQGIPARHLVNATLAQAVVLMLVGVIGGVIFTWITQLLLPPAVPMLMNWPIIAGISLILVVLGMLGALLPVRMILKIDPVRALNN</sequence>
<evidence type="ECO:0000256" key="4">
    <source>
        <dbReference type="ARBA" id="ARBA00016962"/>
    </source>
</evidence>
<comment type="similarity">
    <text evidence="2">Belongs to the ABC-4 integral membrane protein family. HrtB subfamily.</text>
</comment>
<reference evidence="13 14" key="2">
    <citation type="submission" date="2023-06" db="EMBL/GenBank/DDBJ databases">
        <authorList>
            <person name="Zeman M."/>
            <person name="Kubasova T."/>
            <person name="Jahodarova E."/>
            <person name="Nykrynova M."/>
            <person name="Rychlik I."/>
        </authorList>
    </citation>
    <scope>NUCLEOTIDE SEQUENCE [LARGE SCALE GENOMIC DNA]</scope>
    <source>
        <strain evidence="13 14">161_Gplus</strain>
    </source>
</reference>
<dbReference type="EMBL" id="JAUDDW010000009">
    <property type="protein sequence ID" value="MDM8266254.1"/>
    <property type="molecule type" value="Genomic_DNA"/>
</dbReference>
<comment type="caution">
    <text evidence="13">The sequence shown here is derived from an EMBL/GenBank/DDBJ whole genome shotgun (WGS) entry which is preliminary data.</text>
</comment>
<dbReference type="Proteomes" id="UP001529343">
    <property type="component" value="Unassembled WGS sequence"/>
</dbReference>
<accession>A0ABT7UX50</accession>
<keyword evidence="14" id="KW-1185">Reference proteome</keyword>
<proteinExistence type="inferred from homology"/>
<organism evidence="13 14">
    <name type="scientific">Limosilactobacillus pontis</name>
    <dbReference type="NCBI Taxonomy" id="35787"/>
    <lineage>
        <taxon>Bacteria</taxon>
        <taxon>Bacillati</taxon>
        <taxon>Bacillota</taxon>
        <taxon>Bacilli</taxon>
        <taxon>Lactobacillales</taxon>
        <taxon>Lactobacillaceae</taxon>
        <taxon>Limosilactobacillus</taxon>
    </lineage>
</organism>
<dbReference type="InterPro" id="IPR051125">
    <property type="entry name" value="ABC-4/HrtB_transporter"/>
</dbReference>
<name>A0ABT7UX50_9LACO</name>
<comment type="function">
    <text evidence="10">Part of the ABC transporter complex hrt involved in hemin import. Responsible for the translocation of the substrate across the membrane.</text>
</comment>
<evidence type="ECO:0000256" key="10">
    <source>
        <dbReference type="ARBA" id="ARBA00024973"/>
    </source>
</evidence>